<comment type="caution">
    <text evidence="2">The sequence shown here is derived from an EMBL/GenBank/DDBJ whole genome shotgun (WGS) entry which is preliminary data.</text>
</comment>
<name>A0AAD4FBJ5_9PLEO</name>
<sequence length="407" mass="45899">MVNAIIIGAGPSGIAMAHKLKQSLGFNDFIVYEKPDGAGGTWRTNIYPGCGCDIPTHLYSFSFNLNTNWSKELCDRQEILDYMEATVDKFSLRPHIFFNTSCKGGRWIESEKVWEVTFLDERTKQSFTKKSNILISAIGSIAEPRKPNFPGIKDFRGAVFHTARWDKSYDYRGQRMALIGNGCSAAQVVPNVVHEVAYLKHAQWYHERPNRDFSTLEKFLFKYVPFWQRYHRYSVFRTSDALVTTYGSSSESKKYHSFLVPEFPLGCKRRIFDPGYLEALHEENMNLVPEGISKVDATGITSTSGVREEFDVIVLATGFEVANFLGPLKMVGRNDVDLHAQWNSGSGAQAYMGVYVHNFPNFALMFGPNTFPAHNSVIFASEVQVDYIAKTLVLPLLDGRASTIEGK</sequence>
<evidence type="ECO:0000313" key="3">
    <source>
        <dbReference type="Proteomes" id="UP001199106"/>
    </source>
</evidence>
<dbReference type="EMBL" id="JAANER010000008">
    <property type="protein sequence ID" value="KAG9186591.1"/>
    <property type="molecule type" value="Genomic_DNA"/>
</dbReference>
<dbReference type="AlphaFoldDB" id="A0AAD4FBJ5"/>
<dbReference type="Proteomes" id="UP001199106">
    <property type="component" value="Unassembled WGS sequence"/>
</dbReference>
<gene>
    <name evidence="2" type="ORF">G6011_09699</name>
</gene>
<evidence type="ECO:0000313" key="2">
    <source>
        <dbReference type="EMBL" id="KAG9186591.1"/>
    </source>
</evidence>
<protein>
    <recommendedName>
        <fullName evidence="4">Monooxygenase</fullName>
    </recommendedName>
</protein>
<dbReference type="Pfam" id="PF13738">
    <property type="entry name" value="Pyr_redox_3"/>
    <property type="match status" value="1"/>
</dbReference>
<dbReference type="Gene3D" id="3.50.50.60">
    <property type="entry name" value="FAD/NAD(P)-binding domain"/>
    <property type="match status" value="2"/>
</dbReference>
<dbReference type="SUPFAM" id="SSF51905">
    <property type="entry name" value="FAD/NAD(P)-binding domain"/>
    <property type="match status" value="2"/>
</dbReference>
<evidence type="ECO:0008006" key="4">
    <source>
        <dbReference type="Google" id="ProtNLM"/>
    </source>
</evidence>
<dbReference type="PANTHER" id="PTHR42877">
    <property type="entry name" value="L-ORNITHINE N(5)-MONOOXYGENASE-RELATED"/>
    <property type="match status" value="1"/>
</dbReference>
<accession>A0AAD4FBJ5</accession>
<proteinExistence type="inferred from homology"/>
<keyword evidence="3" id="KW-1185">Reference proteome</keyword>
<dbReference type="PANTHER" id="PTHR42877:SF5">
    <property type="entry name" value="L-ORNITHINE N(5)-MONOOXYGENASE-RELATED"/>
    <property type="match status" value="1"/>
</dbReference>
<dbReference type="InterPro" id="IPR036188">
    <property type="entry name" value="FAD/NAD-bd_sf"/>
</dbReference>
<organism evidence="2 3">
    <name type="scientific">Alternaria panax</name>
    <dbReference type="NCBI Taxonomy" id="48097"/>
    <lineage>
        <taxon>Eukaryota</taxon>
        <taxon>Fungi</taxon>
        <taxon>Dikarya</taxon>
        <taxon>Ascomycota</taxon>
        <taxon>Pezizomycotina</taxon>
        <taxon>Dothideomycetes</taxon>
        <taxon>Pleosporomycetidae</taxon>
        <taxon>Pleosporales</taxon>
        <taxon>Pleosporineae</taxon>
        <taxon>Pleosporaceae</taxon>
        <taxon>Alternaria</taxon>
        <taxon>Alternaria sect. Panax</taxon>
    </lineage>
</organism>
<reference evidence="2" key="1">
    <citation type="submission" date="2021-07" db="EMBL/GenBank/DDBJ databases">
        <title>Genome Resource of American Ginseng Black Spot Pathogen Alternaria panax.</title>
        <authorList>
            <person name="Qiu C."/>
            <person name="Wang W."/>
            <person name="Liu Z."/>
        </authorList>
    </citation>
    <scope>NUCLEOTIDE SEQUENCE</scope>
    <source>
        <strain evidence="2">BNCC115425</strain>
    </source>
</reference>
<dbReference type="InterPro" id="IPR051209">
    <property type="entry name" value="FAD-bind_Monooxygenase_sf"/>
</dbReference>
<evidence type="ECO:0000256" key="1">
    <source>
        <dbReference type="ARBA" id="ARBA00010139"/>
    </source>
</evidence>
<comment type="similarity">
    <text evidence="1">Belongs to the FAD-binding monooxygenase family.</text>
</comment>